<reference evidence="1" key="2">
    <citation type="submission" date="2018-08" db="UniProtKB">
        <authorList>
            <consortium name="EnsemblPlants"/>
        </authorList>
    </citation>
    <scope>IDENTIFICATION</scope>
    <source>
        <strain evidence="1">Yugu1</strain>
    </source>
</reference>
<organism evidence="1 2">
    <name type="scientific">Setaria italica</name>
    <name type="common">Foxtail millet</name>
    <name type="synonym">Panicum italicum</name>
    <dbReference type="NCBI Taxonomy" id="4555"/>
    <lineage>
        <taxon>Eukaryota</taxon>
        <taxon>Viridiplantae</taxon>
        <taxon>Streptophyta</taxon>
        <taxon>Embryophyta</taxon>
        <taxon>Tracheophyta</taxon>
        <taxon>Spermatophyta</taxon>
        <taxon>Magnoliopsida</taxon>
        <taxon>Liliopsida</taxon>
        <taxon>Poales</taxon>
        <taxon>Poaceae</taxon>
        <taxon>PACMAD clade</taxon>
        <taxon>Panicoideae</taxon>
        <taxon>Panicodae</taxon>
        <taxon>Paniceae</taxon>
        <taxon>Cenchrinae</taxon>
        <taxon>Setaria</taxon>
    </lineage>
</organism>
<protein>
    <submittedName>
        <fullName evidence="1">Uncharacterized protein</fullName>
    </submittedName>
</protein>
<evidence type="ECO:0000313" key="1">
    <source>
        <dbReference type="EnsemblPlants" id="KQL16896"/>
    </source>
</evidence>
<dbReference type="HOGENOM" id="CLU_2908368_0_0_1"/>
<sequence>MRNHLPELCKNVMNSAYSCLMPCSISTLTGLNSNVQASEEHCYYSFTLVLFCNNSFLFHLYS</sequence>
<dbReference type="EMBL" id="AGNK02002086">
    <property type="status" value="NOT_ANNOTATED_CDS"/>
    <property type="molecule type" value="Genomic_DNA"/>
</dbReference>
<reference evidence="2" key="1">
    <citation type="journal article" date="2012" name="Nat. Biotechnol.">
        <title>Reference genome sequence of the model plant Setaria.</title>
        <authorList>
            <person name="Bennetzen J.L."/>
            <person name="Schmutz J."/>
            <person name="Wang H."/>
            <person name="Percifield R."/>
            <person name="Hawkins J."/>
            <person name="Pontaroli A.C."/>
            <person name="Estep M."/>
            <person name="Feng L."/>
            <person name="Vaughn J.N."/>
            <person name="Grimwood J."/>
            <person name="Jenkins J."/>
            <person name="Barry K."/>
            <person name="Lindquist E."/>
            <person name="Hellsten U."/>
            <person name="Deshpande S."/>
            <person name="Wang X."/>
            <person name="Wu X."/>
            <person name="Mitros T."/>
            <person name="Triplett J."/>
            <person name="Yang X."/>
            <person name="Ye C.Y."/>
            <person name="Mauro-Herrera M."/>
            <person name="Wang L."/>
            <person name="Li P."/>
            <person name="Sharma M."/>
            <person name="Sharma R."/>
            <person name="Ronald P.C."/>
            <person name="Panaud O."/>
            <person name="Kellogg E.A."/>
            <person name="Brutnell T.P."/>
            <person name="Doust A.N."/>
            <person name="Tuskan G.A."/>
            <person name="Rokhsar D."/>
            <person name="Devos K.M."/>
        </authorList>
    </citation>
    <scope>NUCLEOTIDE SEQUENCE [LARGE SCALE GENOMIC DNA]</scope>
    <source>
        <strain evidence="2">cv. Yugu1</strain>
    </source>
</reference>
<proteinExistence type="predicted"/>
<evidence type="ECO:0000313" key="2">
    <source>
        <dbReference type="Proteomes" id="UP000004995"/>
    </source>
</evidence>
<keyword evidence="2" id="KW-1185">Reference proteome</keyword>
<name>K3ZBM0_SETIT</name>
<dbReference type="EnsemblPlants" id="KQL16896">
    <property type="protein sequence ID" value="KQL16896"/>
    <property type="gene ID" value="SETIT_023941mg"/>
</dbReference>
<dbReference type="AlphaFoldDB" id="K3ZBM0"/>
<dbReference type="Gramene" id="KQL16896">
    <property type="protein sequence ID" value="KQL16896"/>
    <property type="gene ID" value="SETIT_023941mg"/>
</dbReference>
<dbReference type="InParanoid" id="K3ZBM0"/>
<accession>K3ZBM0</accession>
<dbReference type="Proteomes" id="UP000004995">
    <property type="component" value="Unassembled WGS sequence"/>
</dbReference>